<keyword evidence="3" id="KW-1185">Reference proteome</keyword>
<comment type="caution">
    <text evidence="2">The sequence shown here is derived from an EMBL/GenBank/DDBJ whole genome shotgun (WGS) entry which is preliminary data.</text>
</comment>
<feature type="compositionally biased region" description="Basic and acidic residues" evidence="1">
    <location>
        <begin position="759"/>
        <end position="777"/>
    </location>
</feature>
<dbReference type="OrthoDB" id="433093at2759"/>
<feature type="region of interest" description="Disordered" evidence="1">
    <location>
        <begin position="709"/>
        <end position="864"/>
    </location>
</feature>
<feature type="compositionally biased region" description="Basic and acidic residues" evidence="1">
    <location>
        <begin position="786"/>
        <end position="801"/>
    </location>
</feature>
<accession>A0A812QG78</accession>
<evidence type="ECO:0000313" key="2">
    <source>
        <dbReference type="EMBL" id="CAE7370066.1"/>
    </source>
</evidence>
<feature type="compositionally biased region" description="Basic and acidic residues" evidence="1">
    <location>
        <begin position="711"/>
        <end position="720"/>
    </location>
</feature>
<gene>
    <name evidence="2" type="ORF">SNEC2469_LOCUS9937</name>
</gene>
<organism evidence="2 3">
    <name type="scientific">Symbiodinium necroappetens</name>
    <dbReference type="NCBI Taxonomy" id="1628268"/>
    <lineage>
        <taxon>Eukaryota</taxon>
        <taxon>Sar</taxon>
        <taxon>Alveolata</taxon>
        <taxon>Dinophyceae</taxon>
        <taxon>Suessiales</taxon>
        <taxon>Symbiodiniaceae</taxon>
        <taxon>Symbiodinium</taxon>
    </lineage>
</organism>
<dbReference type="EMBL" id="CAJNJA010015877">
    <property type="protein sequence ID" value="CAE7370066.1"/>
    <property type="molecule type" value="Genomic_DNA"/>
</dbReference>
<proteinExistence type="predicted"/>
<evidence type="ECO:0000256" key="1">
    <source>
        <dbReference type="SAM" id="MobiDB-lite"/>
    </source>
</evidence>
<reference evidence="2" key="1">
    <citation type="submission" date="2021-02" db="EMBL/GenBank/DDBJ databases">
        <authorList>
            <person name="Dougan E. K."/>
            <person name="Rhodes N."/>
            <person name="Thang M."/>
            <person name="Chan C."/>
        </authorList>
    </citation>
    <scope>NUCLEOTIDE SEQUENCE</scope>
</reference>
<dbReference type="AlphaFoldDB" id="A0A812QG78"/>
<feature type="compositionally biased region" description="Low complexity" evidence="1">
    <location>
        <begin position="833"/>
        <end position="846"/>
    </location>
</feature>
<name>A0A812QG78_9DINO</name>
<evidence type="ECO:0000313" key="3">
    <source>
        <dbReference type="Proteomes" id="UP000601435"/>
    </source>
</evidence>
<feature type="non-terminal residue" evidence="2">
    <location>
        <position position="1"/>
    </location>
</feature>
<dbReference type="Proteomes" id="UP000601435">
    <property type="component" value="Unassembled WGS sequence"/>
</dbReference>
<protein>
    <submittedName>
        <fullName evidence="2">Uncharacterized protein</fullName>
    </submittedName>
</protein>
<feature type="compositionally biased region" description="Basic and acidic residues" evidence="1">
    <location>
        <begin position="734"/>
        <end position="745"/>
    </location>
</feature>
<sequence>DDPALLHWRLVLVCVDGDRSSVWTAIDCLEGFAKRDTYLPRHSGGGDLGVDELRTLMSQAETMAERIHQAGLRRRVTGKLGQDGRIHAAGPVASIGEPAKQGPSDADSTWIVVYDSRGSDVGEERQPASDNGSEVVLKGERYFIWHEDGRVFLAKRVRKERLSMLGDMAKQGVTAAGAGERDVRTLPVMFDIAEERWRTIAESLPELEEVDFADWPLQGPRTMFRDLRQLRRLGTDFVQHHEGWVRKSGVRSNDRSVHEHLAICRALNFLVSYDQLNVANIAGAEALNRRRTLIEIAHQGRPEAPSYAGAEEVLGLRDSTDGSVVDPAITAYAAKRQAAKAEIQKQRRLAAEEQRAANATDDKEPRRCFGDVFPLPIPAEKGYSGPVDAISALNVLAGFDDRPPESQSGQAALRQLLAKRAGYSVGPGALASYVRERVSLPRGQGEPVQIADLLPPEERYRLENFQNEMLLSSEEAAGVIVSSTYQAYQSPPIDGLRQYYLLRRHSYVFVAQCYTKGTRLWVSVAREMFLFRSLMVLGEANVMAHWSPDMFCTDASLSGYAVMSRRLSQEMPLSVRGFDERWRFKRASGSRVAPRTAALEGLDVFEDVETVLPSVSGEVQGVDELGKGFPEVASGLMEQSQWHCLWADRRYHNTRVAVFNDNMGVVLAVSKGRCSSYGLLRLLRRLSAHILATGIRLHLRWVPSELNTADADSRRWEPGRNGRACQSTSQEACRGFRKERGDQGERPMQAPRGAGGDTHTSKEAEISIIEPRKDTSRGAEGQTPKGGRDAQEEARESHAQEEEVYQEDESDPRGEIHPGTEQCQGATERGGWKSSMRSRTTSSSTSRAKRVSTKSCASTRMRFS</sequence>